<sequence>MPDTSAESLLEILTLQEVGTASIATSGTFHPEYAGETGARVFMAPSQRMPQGRVFGGQVLAQCVMAAGLTVRDAAPTRAVHSLHGYFIRPGDDTLPIRFAVENLRDGNSFSTRRVHALQNGQVILSMISSFQEPAGGLDHQEPMPDVPAPEDVEPYREELRRRAYPGTARETIAARPVELRHVEGNLYTRSIEDGRSRQHVWMRAAAGLPNDNLLHAAVLAYASDYSLLEPILRRHNLGWADPRLRVASLDHAMWFHRPVRMDDWLLYAEESPSAQGGRGLGIGRMFRRDGTLVATVAQEGMMRVKES</sequence>
<reference evidence="5 6" key="1">
    <citation type="journal article" date="2019" name="Int. J. Syst. Evol. Microbiol.">
        <title>The Global Catalogue of Microorganisms (GCM) 10K type strain sequencing project: providing services to taxonomists for standard genome sequencing and annotation.</title>
        <authorList>
            <consortium name="The Broad Institute Genomics Platform"/>
            <consortium name="The Broad Institute Genome Sequencing Center for Infectious Disease"/>
            <person name="Wu L."/>
            <person name="Ma J."/>
        </authorList>
    </citation>
    <scope>NUCLEOTIDE SEQUENCE [LARGE SCALE GENOMIC DNA]</scope>
    <source>
        <strain evidence="5 6">JCM 15591</strain>
    </source>
</reference>
<organism evidence="5 6">
    <name type="scientific">Nostocoides vanveenii</name>
    <dbReference type="NCBI Taxonomy" id="330835"/>
    <lineage>
        <taxon>Bacteria</taxon>
        <taxon>Bacillati</taxon>
        <taxon>Actinomycetota</taxon>
        <taxon>Actinomycetes</taxon>
        <taxon>Micrococcales</taxon>
        <taxon>Intrasporangiaceae</taxon>
        <taxon>Nostocoides</taxon>
    </lineage>
</organism>
<dbReference type="InterPro" id="IPR003703">
    <property type="entry name" value="Acyl_CoA_thio"/>
</dbReference>
<dbReference type="Pfam" id="PF02551">
    <property type="entry name" value="Acyl_CoA_thio"/>
    <property type="match status" value="1"/>
</dbReference>
<dbReference type="CDD" id="cd03444">
    <property type="entry name" value="Thioesterase_II_repeat1"/>
    <property type="match status" value="1"/>
</dbReference>
<gene>
    <name evidence="5" type="primary">tesB</name>
    <name evidence="5" type="ORF">GCM10009810_24150</name>
</gene>
<feature type="domain" description="Acyl-CoA thioesterase-like N-terminal HotDog" evidence="4">
    <location>
        <begin position="47"/>
        <end position="132"/>
    </location>
</feature>
<protein>
    <submittedName>
        <fullName evidence="5">Acyl-CoA thioesterase II</fullName>
    </submittedName>
</protein>
<accession>A0ABN2KS84</accession>
<dbReference type="InterPro" id="IPR025652">
    <property type="entry name" value="TesB_C"/>
</dbReference>
<dbReference type="InterPro" id="IPR042171">
    <property type="entry name" value="Acyl-CoA_hotdog"/>
</dbReference>
<proteinExistence type="inferred from homology"/>
<dbReference type="Pfam" id="PF13622">
    <property type="entry name" value="4HBT_3"/>
    <property type="match status" value="1"/>
</dbReference>
<dbReference type="Gene3D" id="2.40.160.210">
    <property type="entry name" value="Acyl-CoA thioesterase, double hotdog domain"/>
    <property type="match status" value="1"/>
</dbReference>
<dbReference type="RefSeq" id="WP_344066632.1">
    <property type="nucleotide sequence ID" value="NZ_BAAAPN010000054.1"/>
</dbReference>
<dbReference type="SUPFAM" id="SSF54637">
    <property type="entry name" value="Thioesterase/thiol ester dehydrase-isomerase"/>
    <property type="match status" value="2"/>
</dbReference>
<comment type="caution">
    <text evidence="5">The sequence shown here is derived from an EMBL/GenBank/DDBJ whole genome shotgun (WGS) entry which is preliminary data.</text>
</comment>
<dbReference type="Proteomes" id="UP001501475">
    <property type="component" value="Unassembled WGS sequence"/>
</dbReference>
<keyword evidence="2" id="KW-0378">Hydrolase</keyword>
<feature type="domain" description="Acyl-CoA thioesterase 2 C-terminal" evidence="3">
    <location>
        <begin position="197"/>
        <end position="302"/>
    </location>
</feature>
<dbReference type="InterPro" id="IPR029069">
    <property type="entry name" value="HotDog_dom_sf"/>
</dbReference>
<dbReference type="EMBL" id="BAAAPN010000054">
    <property type="protein sequence ID" value="GAA1764250.1"/>
    <property type="molecule type" value="Genomic_DNA"/>
</dbReference>
<evidence type="ECO:0000256" key="1">
    <source>
        <dbReference type="ARBA" id="ARBA00006538"/>
    </source>
</evidence>
<keyword evidence="6" id="KW-1185">Reference proteome</keyword>
<dbReference type="InterPro" id="IPR049449">
    <property type="entry name" value="TesB_ACOT8-like_N"/>
</dbReference>
<evidence type="ECO:0000259" key="4">
    <source>
        <dbReference type="Pfam" id="PF13622"/>
    </source>
</evidence>
<evidence type="ECO:0000256" key="2">
    <source>
        <dbReference type="ARBA" id="ARBA00022801"/>
    </source>
</evidence>
<evidence type="ECO:0000313" key="5">
    <source>
        <dbReference type="EMBL" id="GAA1764250.1"/>
    </source>
</evidence>
<evidence type="ECO:0000259" key="3">
    <source>
        <dbReference type="Pfam" id="PF02551"/>
    </source>
</evidence>
<name>A0ABN2KS84_9MICO</name>
<comment type="similarity">
    <text evidence="1">Belongs to the C/M/P thioester hydrolase family.</text>
</comment>
<dbReference type="PANTHER" id="PTHR11066:SF34">
    <property type="entry name" value="ACYL-COENZYME A THIOESTERASE 8"/>
    <property type="match status" value="1"/>
</dbReference>
<dbReference type="CDD" id="cd03445">
    <property type="entry name" value="Thioesterase_II_repeat2"/>
    <property type="match status" value="1"/>
</dbReference>
<evidence type="ECO:0000313" key="6">
    <source>
        <dbReference type="Proteomes" id="UP001501475"/>
    </source>
</evidence>
<dbReference type="PANTHER" id="PTHR11066">
    <property type="entry name" value="ACYL-COA THIOESTERASE"/>
    <property type="match status" value="1"/>
</dbReference>